<dbReference type="EMBL" id="JBGUBD010000006">
    <property type="protein sequence ID" value="MFA9478904.1"/>
    <property type="molecule type" value="Genomic_DNA"/>
</dbReference>
<proteinExistence type="predicted"/>
<dbReference type="InterPro" id="IPR039523">
    <property type="entry name" value="RimK-rel_E_lig_ATP-grasp"/>
</dbReference>
<dbReference type="Proteomes" id="UP001575105">
    <property type="component" value="Unassembled WGS sequence"/>
</dbReference>
<name>A0ABV4U7X0_9BACT</name>
<comment type="caution">
    <text evidence="2">The sequence shown here is derived from an EMBL/GenBank/DDBJ whole genome shotgun (WGS) entry which is preliminary data.</text>
</comment>
<sequence length="390" mass="43007">MRTLSRKMGYIGGTIGWPVIAMVRACAQIRQHGAGAKRLVGRPIWKQWLEQWWLALWLGLPPHVYYMYEIYRPERRRLATEFLRNQEVTPLAILVSGEETATAQQILRDKCRFAEHCKAHGLATAKTLAVFDQGEAVEGHIRSAAEMPATDLFAKPLDGNYGRGLHKWANVGPNRYRNAAGEDSTVDQVWQTLAACSQQRPYLLQESLVNHPSLRVFGDGALCTARIVTACTKDGDCVYVVGVFRMPRTSLVADNFQQGGLATVVDETSGRLSTAAGKDASIGRFTHHPVTGAPIEGAQLPDWEQAKALCLASHQTFGDIGWVGWDVAFTDRGPVLVEGNFAPSIESIQRASGAPFAGSNLYSICLERLERKGYKFSRDDAPVDVLPLTR</sequence>
<accession>A0ABV4U7X0</accession>
<reference evidence="2 3" key="1">
    <citation type="submission" date="2024-08" db="EMBL/GenBank/DDBJ databases">
        <title>Whole-genome sequencing of halo(alkali)philic microorganisms from hypersaline lakes.</title>
        <authorList>
            <person name="Sorokin D.Y."/>
            <person name="Merkel A.Y."/>
            <person name="Messina E."/>
            <person name="Yakimov M."/>
        </authorList>
    </citation>
    <scope>NUCLEOTIDE SEQUENCE [LARGE SCALE GENOMIC DNA]</scope>
    <source>
        <strain evidence="2 3">AB-hyl4</strain>
    </source>
</reference>
<dbReference type="Gene3D" id="3.30.470.20">
    <property type="entry name" value="ATP-grasp fold, B domain"/>
    <property type="match status" value="1"/>
</dbReference>
<protein>
    <submittedName>
        <fullName evidence="2">Sugar-transfer associated ATP-grasp domain-containing protein</fullName>
    </submittedName>
</protein>
<dbReference type="Pfam" id="PF14397">
    <property type="entry name" value="ATPgrasp_ST"/>
    <property type="match status" value="1"/>
</dbReference>
<dbReference type="SUPFAM" id="SSF56059">
    <property type="entry name" value="Glutathione synthetase ATP-binding domain-like"/>
    <property type="match status" value="1"/>
</dbReference>
<keyword evidence="3" id="KW-1185">Reference proteome</keyword>
<evidence type="ECO:0000259" key="1">
    <source>
        <dbReference type="Pfam" id="PF14397"/>
    </source>
</evidence>
<evidence type="ECO:0000313" key="3">
    <source>
        <dbReference type="Proteomes" id="UP001575105"/>
    </source>
</evidence>
<feature type="domain" description="Alpha-L-glutamate ligase-related protein ATP-grasp" evidence="1">
    <location>
        <begin position="104"/>
        <end position="354"/>
    </location>
</feature>
<evidence type="ECO:0000313" key="2">
    <source>
        <dbReference type="EMBL" id="MFA9478904.1"/>
    </source>
</evidence>
<gene>
    <name evidence="2" type="ORF">ACERK3_11440</name>
</gene>
<organism evidence="2 3">
    <name type="scientific">Natronomicrosphaera hydrolytica</name>
    <dbReference type="NCBI Taxonomy" id="3242702"/>
    <lineage>
        <taxon>Bacteria</taxon>
        <taxon>Pseudomonadati</taxon>
        <taxon>Planctomycetota</taxon>
        <taxon>Phycisphaerae</taxon>
        <taxon>Phycisphaerales</taxon>
        <taxon>Phycisphaeraceae</taxon>
        <taxon>Natronomicrosphaera</taxon>
    </lineage>
</organism>
<dbReference type="RefSeq" id="WP_425345823.1">
    <property type="nucleotide sequence ID" value="NZ_JBGUBD010000006.1"/>
</dbReference>